<evidence type="ECO:0000313" key="1">
    <source>
        <dbReference type="EMBL" id="MDE1464530.1"/>
    </source>
</evidence>
<dbReference type="Proteomes" id="UP001528823">
    <property type="component" value="Unassembled WGS sequence"/>
</dbReference>
<accession>A0ABT5UDS6</accession>
<sequence>MKKTINTLLFCFLAMAPIISYSAPEIYLFLGGNSAESSWKELNNKNINGAQIIYRWRKLEPKKGHYNFEAIEQDLKFLSKYNKKLFIQIQDRTFSPKAIPVPKYLLTEEYDGGIVRQYSRSNGKEIGEGWVAKQWNPKVRERFQALLIALGKNFDGIITGINLPETAIDISQKLINPKFCGTYFLATLENMSVLKKAFNKSFAVQYVNFFPCNWNNDQGYMSRLFSFAIEKKIGLGNPDTVPFRKGQMENSYPFFNKNKDLLSITSFAVQEPDYNYINPKTKKKFTIAELYDFLSQYIMADIIFWNTQQPEFSEKVLPFLNNRASQ</sequence>
<dbReference type="EMBL" id="JAPMOU010000036">
    <property type="protein sequence ID" value="MDE1464530.1"/>
    <property type="molecule type" value="Genomic_DNA"/>
</dbReference>
<comment type="caution">
    <text evidence="1">The sequence shown here is derived from an EMBL/GenBank/DDBJ whole genome shotgun (WGS) entry which is preliminary data.</text>
</comment>
<dbReference type="Gene3D" id="3.20.20.80">
    <property type="entry name" value="Glycosidases"/>
    <property type="match status" value="1"/>
</dbReference>
<keyword evidence="2" id="KW-1185">Reference proteome</keyword>
<organism evidence="1 2">
    <name type="scientific">Spartinivicinus poritis</name>
    <dbReference type="NCBI Taxonomy" id="2994640"/>
    <lineage>
        <taxon>Bacteria</taxon>
        <taxon>Pseudomonadati</taxon>
        <taxon>Pseudomonadota</taxon>
        <taxon>Gammaproteobacteria</taxon>
        <taxon>Oceanospirillales</taxon>
        <taxon>Zooshikellaceae</taxon>
        <taxon>Spartinivicinus</taxon>
    </lineage>
</organism>
<dbReference type="InterPro" id="IPR017853">
    <property type="entry name" value="GH"/>
</dbReference>
<protein>
    <submittedName>
        <fullName evidence="1">Uncharacterized protein</fullName>
    </submittedName>
</protein>
<dbReference type="SUPFAM" id="SSF51445">
    <property type="entry name" value="(Trans)glycosidases"/>
    <property type="match status" value="1"/>
</dbReference>
<gene>
    <name evidence="1" type="ORF">ORQ98_21435</name>
</gene>
<name>A0ABT5UDS6_9GAMM</name>
<dbReference type="RefSeq" id="WP_274690856.1">
    <property type="nucleotide sequence ID" value="NZ_JAPMOU010000036.1"/>
</dbReference>
<evidence type="ECO:0000313" key="2">
    <source>
        <dbReference type="Proteomes" id="UP001528823"/>
    </source>
</evidence>
<reference evidence="1 2" key="1">
    <citation type="submission" date="2022-11" db="EMBL/GenBank/DDBJ databases">
        <title>Spartinivicinus poritis sp. nov., isolated from scleractinian coral Porites lutea.</title>
        <authorList>
            <person name="Zhang G."/>
            <person name="Cai L."/>
            <person name="Wei Q."/>
        </authorList>
    </citation>
    <scope>NUCLEOTIDE SEQUENCE [LARGE SCALE GENOMIC DNA]</scope>
    <source>
        <strain evidence="1 2">A2-2</strain>
    </source>
</reference>
<proteinExistence type="predicted"/>